<reference evidence="1 2" key="1">
    <citation type="journal article" date="2016" name="Nat. Commun.">
        <title>Thousands of microbial genomes shed light on interconnected biogeochemical processes in an aquifer system.</title>
        <authorList>
            <person name="Anantharaman K."/>
            <person name="Brown C.T."/>
            <person name="Hug L.A."/>
            <person name="Sharon I."/>
            <person name="Castelle C.J."/>
            <person name="Probst A.J."/>
            <person name="Thomas B.C."/>
            <person name="Singh A."/>
            <person name="Wilkins M.J."/>
            <person name="Karaoz U."/>
            <person name="Brodie E.L."/>
            <person name="Williams K.H."/>
            <person name="Hubbard S.S."/>
            <person name="Banfield J.F."/>
        </authorList>
    </citation>
    <scope>NUCLEOTIDE SEQUENCE [LARGE SCALE GENOMIC DNA]</scope>
</reference>
<gene>
    <name evidence="1" type="ORF">A2904_00385</name>
</gene>
<organism evidence="1 2">
    <name type="scientific">Candidatus Staskawiczbacteria bacterium RIFCSPLOWO2_01_FULL_33_9</name>
    <dbReference type="NCBI Taxonomy" id="1802211"/>
    <lineage>
        <taxon>Bacteria</taxon>
        <taxon>Candidatus Staskawicziibacteriota</taxon>
    </lineage>
</organism>
<sequence>MGRMSEVSLKGIKSPDDELEEGDRVVGVLSDDIKRLHFVMGSSIDRNIEMCKSLQKEFDGLEESEISEERLTQARQECLFAHLECDFLKSAFWTCVKFEFPELVGVRGVAIRKDWQVVVTMDPSAKFGKALSEFLSSMSL</sequence>
<evidence type="ECO:0000313" key="2">
    <source>
        <dbReference type="Proteomes" id="UP000176308"/>
    </source>
</evidence>
<dbReference type="AlphaFoldDB" id="A0A1G2I6H8"/>
<evidence type="ECO:0000313" key="1">
    <source>
        <dbReference type="EMBL" id="OGZ70101.1"/>
    </source>
</evidence>
<accession>A0A1G2I6H8</accession>
<proteinExistence type="predicted"/>
<comment type="caution">
    <text evidence="1">The sequence shown here is derived from an EMBL/GenBank/DDBJ whole genome shotgun (WGS) entry which is preliminary data.</text>
</comment>
<name>A0A1G2I6H8_9BACT</name>
<protein>
    <submittedName>
        <fullName evidence="1">Uncharacterized protein</fullName>
    </submittedName>
</protein>
<dbReference type="Proteomes" id="UP000176308">
    <property type="component" value="Unassembled WGS sequence"/>
</dbReference>
<dbReference type="EMBL" id="MHOX01000036">
    <property type="protein sequence ID" value="OGZ70101.1"/>
    <property type="molecule type" value="Genomic_DNA"/>
</dbReference>